<dbReference type="EMBL" id="JAMSHJ010000003">
    <property type="protein sequence ID" value="KAI5431118.1"/>
    <property type="molecule type" value="Genomic_DNA"/>
</dbReference>
<comment type="caution">
    <text evidence="1">The sequence shown here is derived from an EMBL/GenBank/DDBJ whole genome shotgun (WGS) entry which is preliminary data.</text>
</comment>
<proteinExistence type="predicted"/>
<dbReference type="Proteomes" id="UP001058974">
    <property type="component" value="Chromosome 3"/>
</dbReference>
<name>A0A9D4Y3D3_PEA</name>
<accession>A0A9D4Y3D3</accession>
<protein>
    <submittedName>
        <fullName evidence="1">Uncharacterized protein</fullName>
    </submittedName>
</protein>
<dbReference type="Gramene" id="Psat03G0532700-T1">
    <property type="protein sequence ID" value="KAI5431118.1"/>
    <property type="gene ID" value="KIW84_035327"/>
</dbReference>
<reference evidence="1 2" key="1">
    <citation type="journal article" date="2022" name="Nat. Genet.">
        <title>Improved pea reference genome and pan-genome highlight genomic features and evolutionary characteristics.</title>
        <authorList>
            <person name="Yang T."/>
            <person name="Liu R."/>
            <person name="Luo Y."/>
            <person name="Hu S."/>
            <person name="Wang D."/>
            <person name="Wang C."/>
            <person name="Pandey M.K."/>
            <person name="Ge S."/>
            <person name="Xu Q."/>
            <person name="Li N."/>
            <person name="Li G."/>
            <person name="Huang Y."/>
            <person name="Saxena R.K."/>
            <person name="Ji Y."/>
            <person name="Li M."/>
            <person name="Yan X."/>
            <person name="He Y."/>
            <person name="Liu Y."/>
            <person name="Wang X."/>
            <person name="Xiang C."/>
            <person name="Varshney R.K."/>
            <person name="Ding H."/>
            <person name="Gao S."/>
            <person name="Zong X."/>
        </authorList>
    </citation>
    <scope>NUCLEOTIDE SEQUENCE [LARGE SCALE GENOMIC DNA]</scope>
    <source>
        <strain evidence="1 2">cv. Zhongwan 6</strain>
    </source>
</reference>
<gene>
    <name evidence="1" type="ORF">KIW84_035327</name>
</gene>
<organism evidence="1 2">
    <name type="scientific">Pisum sativum</name>
    <name type="common">Garden pea</name>
    <name type="synonym">Lathyrus oleraceus</name>
    <dbReference type="NCBI Taxonomy" id="3888"/>
    <lineage>
        <taxon>Eukaryota</taxon>
        <taxon>Viridiplantae</taxon>
        <taxon>Streptophyta</taxon>
        <taxon>Embryophyta</taxon>
        <taxon>Tracheophyta</taxon>
        <taxon>Spermatophyta</taxon>
        <taxon>Magnoliopsida</taxon>
        <taxon>eudicotyledons</taxon>
        <taxon>Gunneridae</taxon>
        <taxon>Pentapetalae</taxon>
        <taxon>rosids</taxon>
        <taxon>fabids</taxon>
        <taxon>Fabales</taxon>
        <taxon>Fabaceae</taxon>
        <taxon>Papilionoideae</taxon>
        <taxon>50 kb inversion clade</taxon>
        <taxon>NPAAA clade</taxon>
        <taxon>Hologalegina</taxon>
        <taxon>IRL clade</taxon>
        <taxon>Fabeae</taxon>
        <taxon>Lathyrus</taxon>
    </lineage>
</organism>
<dbReference type="AlphaFoldDB" id="A0A9D4Y3D3"/>
<sequence length="127" mass="14511">MACTYDQKLWDCVSLAALFVLFWCMDSVGVFGNSLLPCVCSCVVQLMCRIEFCRRFQMRFSVILEAYNDVDWNTLSNDSKVTSGYVFNIAGEVLSWKSKKQIILAQPTMESEMIALVTTSEEASWFR</sequence>
<evidence type="ECO:0000313" key="2">
    <source>
        <dbReference type="Proteomes" id="UP001058974"/>
    </source>
</evidence>
<keyword evidence="2" id="KW-1185">Reference proteome</keyword>
<evidence type="ECO:0000313" key="1">
    <source>
        <dbReference type="EMBL" id="KAI5431118.1"/>
    </source>
</evidence>